<dbReference type="InterPro" id="IPR003593">
    <property type="entry name" value="AAA+_ATPase"/>
</dbReference>
<dbReference type="GO" id="GO:0003723">
    <property type="term" value="F:RNA binding"/>
    <property type="evidence" value="ECO:0007669"/>
    <property type="project" value="UniProtKB-KW"/>
</dbReference>
<evidence type="ECO:0000256" key="13">
    <source>
        <dbReference type="SAM" id="MobiDB-lite"/>
    </source>
</evidence>
<evidence type="ECO:0000256" key="3">
    <source>
        <dbReference type="ARBA" id="ARBA00011054"/>
    </source>
</evidence>
<evidence type="ECO:0000256" key="1">
    <source>
        <dbReference type="ARBA" id="ARBA00004496"/>
    </source>
</evidence>
<feature type="region of interest" description="Disordered" evidence="13">
    <location>
        <begin position="962"/>
        <end position="997"/>
    </location>
</feature>
<comment type="subcellular location">
    <subcellularLocation>
        <location evidence="1">Cytoplasm</location>
    </subcellularLocation>
</comment>
<organism evidence="15 16">
    <name type="scientific">Bathycoccus prasinos</name>
    <dbReference type="NCBI Taxonomy" id="41875"/>
    <lineage>
        <taxon>Eukaryota</taxon>
        <taxon>Viridiplantae</taxon>
        <taxon>Chlorophyta</taxon>
        <taxon>Mamiellophyceae</taxon>
        <taxon>Mamiellales</taxon>
        <taxon>Bathycoccaceae</taxon>
        <taxon>Bathycoccus</taxon>
    </lineage>
</organism>
<dbReference type="InterPro" id="IPR027417">
    <property type="entry name" value="P-loop_NTPase"/>
</dbReference>
<keyword evidence="11" id="KW-0648">Protein biosynthesis</keyword>
<dbReference type="GeneID" id="19015903"/>
<comment type="pathway">
    <text evidence="2">Protein biosynthesis; polypeptide chain elongation.</text>
</comment>
<comment type="catalytic activity">
    <reaction evidence="12">
        <text>ATP + H2O = ADP + phosphate + H(+)</text>
        <dbReference type="Rhea" id="RHEA:13065"/>
        <dbReference type="ChEBI" id="CHEBI:15377"/>
        <dbReference type="ChEBI" id="CHEBI:15378"/>
        <dbReference type="ChEBI" id="CHEBI:30616"/>
        <dbReference type="ChEBI" id="CHEBI:43474"/>
        <dbReference type="ChEBI" id="CHEBI:456216"/>
    </reaction>
</comment>
<evidence type="ECO:0000313" key="15">
    <source>
        <dbReference type="EMBL" id="CCO16484.1"/>
    </source>
</evidence>
<reference evidence="15 16" key="1">
    <citation type="submission" date="2011-10" db="EMBL/GenBank/DDBJ databases">
        <authorList>
            <person name="Genoscope - CEA"/>
        </authorList>
    </citation>
    <scope>NUCLEOTIDE SEQUENCE [LARGE SCALE GENOMIC DNA]</scope>
    <source>
        <strain evidence="15 16">RCC 1105</strain>
    </source>
</reference>
<keyword evidence="9" id="KW-0067">ATP-binding</keyword>
<dbReference type="AlphaFoldDB" id="K8EEV1"/>
<keyword evidence="8" id="KW-0378">Hydrolase</keyword>
<evidence type="ECO:0000256" key="11">
    <source>
        <dbReference type="ARBA" id="ARBA00022917"/>
    </source>
</evidence>
<dbReference type="Pfam" id="PF24987">
    <property type="entry name" value="HEAT_EF3_N"/>
    <property type="match status" value="1"/>
</dbReference>
<keyword evidence="6" id="KW-0547">Nucleotide-binding</keyword>
<keyword evidence="10" id="KW-0694">RNA-binding</keyword>
<dbReference type="Proteomes" id="UP000198341">
    <property type="component" value="Chromosome 5"/>
</dbReference>
<dbReference type="CDD" id="cd03221">
    <property type="entry name" value="ABCF_EF-3"/>
    <property type="match status" value="1"/>
</dbReference>
<evidence type="ECO:0000256" key="10">
    <source>
        <dbReference type="ARBA" id="ARBA00022884"/>
    </source>
</evidence>
<dbReference type="STRING" id="41875.K8EEV1"/>
<dbReference type="PROSITE" id="PS00211">
    <property type="entry name" value="ABC_TRANSPORTER_1"/>
    <property type="match status" value="2"/>
</dbReference>
<evidence type="ECO:0000256" key="9">
    <source>
        <dbReference type="ARBA" id="ARBA00022840"/>
    </source>
</evidence>
<dbReference type="GO" id="GO:0016887">
    <property type="term" value="F:ATP hydrolysis activity"/>
    <property type="evidence" value="ECO:0007669"/>
    <property type="project" value="InterPro"/>
</dbReference>
<dbReference type="PANTHER" id="PTHR19211:SF5">
    <property type="entry name" value="ELONGATION FACTOR 3A-RELATED"/>
    <property type="match status" value="1"/>
</dbReference>
<dbReference type="SUPFAM" id="SSF48371">
    <property type="entry name" value="ARM repeat"/>
    <property type="match status" value="1"/>
</dbReference>
<dbReference type="InterPro" id="IPR011989">
    <property type="entry name" value="ARM-like"/>
</dbReference>
<evidence type="ECO:0000256" key="12">
    <source>
        <dbReference type="ARBA" id="ARBA00049360"/>
    </source>
</evidence>
<dbReference type="RefSeq" id="XP_007512926.1">
    <property type="nucleotide sequence ID" value="XM_007512864.1"/>
</dbReference>
<keyword evidence="7" id="KW-0251">Elongation factor</keyword>
<dbReference type="Pfam" id="PF00005">
    <property type="entry name" value="ABC_tran"/>
    <property type="match status" value="2"/>
</dbReference>
<gene>
    <name evidence="15" type="ORF">Bathy05g04000</name>
</gene>
<dbReference type="GO" id="GO:0005737">
    <property type="term" value="C:cytoplasm"/>
    <property type="evidence" value="ECO:0007669"/>
    <property type="project" value="UniProtKB-SubCell"/>
</dbReference>
<name>K8EEV1_9CHLO</name>
<evidence type="ECO:0000313" key="16">
    <source>
        <dbReference type="Proteomes" id="UP000198341"/>
    </source>
</evidence>
<dbReference type="PROSITE" id="PS50893">
    <property type="entry name" value="ABC_TRANSPORTER_2"/>
    <property type="match status" value="2"/>
</dbReference>
<dbReference type="InterPro" id="IPR016024">
    <property type="entry name" value="ARM-type_fold"/>
</dbReference>
<feature type="compositionally biased region" description="Acidic residues" evidence="13">
    <location>
        <begin position="983"/>
        <end position="997"/>
    </location>
</feature>
<feature type="domain" description="ABC transporter" evidence="14">
    <location>
        <begin position="608"/>
        <end position="957"/>
    </location>
</feature>
<keyword evidence="5" id="KW-0677">Repeat</keyword>
<dbReference type="GO" id="GO:0005524">
    <property type="term" value="F:ATP binding"/>
    <property type="evidence" value="ECO:0007669"/>
    <property type="project" value="UniProtKB-KW"/>
</dbReference>
<evidence type="ECO:0000256" key="5">
    <source>
        <dbReference type="ARBA" id="ARBA00022737"/>
    </source>
</evidence>
<dbReference type="InterPro" id="IPR047038">
    <property type="entry name" value="eEF3_chromodomain-like_sf"/>
</dbReference>
<dbReference type="SUPFAM" id="SSF52540">
    <property type="entry name" value="P-loop containing nucleoside triphosphate hydrolases"/>
    <property type="match status" value="2"/>
</dbReference>
<dbReference type="Gene3D" id="1.25.10.10">
    <property type="entry name" value="Leucine-rich Repeat Variant"/>
    <property type="match status" value="1"/>
</dbReference>
<protein>
    <recommendedName>
        <fullName evidence="14">ABC transporter domain-containing protein</fullName>
    </recommendedName>
</protein>
<dbReference type="InterPro" id="IPR017871">
    <property type="entry name" value="ABC_transporter-like_CS"/>
</dbReference>
<dbReference type="eggNOG" id="KOG0062">
    <property type="taxonomic scope" value="Eukaryota"/>
</dbReference>
<dbReference type="PANTHER" id="PTHR19211">
    <property type="entry name" value="ATP-BINDING TRANSPORT PROTEIN-RELATED"/>
    <property type="match status" value="1"/>
</dbReference>
<evidence type="ECO:0000256" key="6">
    <source>
        <dbReference type="ARBA" id="ARBA00022741"/>
    </source>
</evidence>
<keyword evidence="4" id="KW-0963">Cytoplasm</keyword>
<dbReference type="InterPro" id="IPR003439">
    <property type="entry name" value="ABC_transporter-like_ATP-bd"/>
</dbReference>
<evidence type="ECO:0000256" key="7">
    <source>
        <dbReference type="ARBA" id="ARBA00022768"/>
    </source>
</evidence>
<dbReference type="SMART" id="SM00382">
    <property type="entry name" value="AAA"/>
    <property type="match status" value="2"/>
</dbReference>
<keyword evidence="16" id="KW-1185">Reference proteome</keyword>
<sequence>MGGFDCQTAVLKQTDKASCDARLSATKAFADALRKGDQSAKELFATDSEALTAILTNCGDKNSQDVCKASQELLETAAKTVNEHAVLNYVDGLIQAMDSSNRAGTIAGALDFISRLAETSPHGVSCNLVRLMPVVTGLVNDASSVVAEAARTTVEKVCHTIDNRDIEPFIDDMVAATIDHDKTDECVQKLASTTFVQTVTAAPLALISPILLLGFRARTTSTKRMCAVILNNMSKLVEDPEDAEPFLDKLLTSVEKASNEISDPEARTVCGKCTDQLKSIGERLADPKFVSKRPTESKLKELLGNEISQYEVIVLSSLILNKLEDYDFEEALKGKGKQYFEKLEKFYFEDDEEDEDDGDAEELANCRFTLAYGSKVLLHNTKLKIKRGYKYGLLGGNDSGKTTLMRAISKEQVEGFPPASELRTVFVEADIVGELSDLPCVDYILADERIKAAGITEETVEKMLLNVGFGEMQNGARNLVTFLSGGWRMKLALARAMCLNADILLMDEPTNHLDVMNVKWVETYLLSLTNVTCIIVSHDTGLLDRVCNNIIAIDNLKLKQFKGNLTEYVAKNPKAKQFFELKSASGWKMQFPQPGFIEGVKSKGKPLMKMANCTYTYPVNQVPTVKDVTVQVSLASRVACVGPNGVGKSTMIKLLTGEVEPQEGTVWKHPNARVAYVAQHAFHHIEQHLDKTPNEYIRWRYQHGDDKEALQKDSMTLTEEEIEKCKKPFEISLPPDEKGNVRKLKWTIEKLTGGRKTVKKEVEYEVQFVGQSHDANRYIRADKLEKAGFAKHMKIVDEKVAARAGALSTPLTTANVEKHLENVGLDKEFGTHTRMAALSGGQKVKVVIAACMWNCPHIVILDEPTNYLDRDSLGALAGAIEDYDGGVVMITHNNEFCSALCPETWLMAKDETDGIARCNCKGDAEWMSKMSKKEVTAAVDQTEFTDALGNEVKVVKKTALSKKDQKKKEKLRKARKARGEVVTDTDEDEWAGFGEEE</sequence>
<dbReference type="EMBL" id="FO082274">
    <property type="protein sequence ID" value="CCO16484.1"/>
    <property type="molecule type" value="Genomic_DNA"/>
</dbReference>
<dbReference type="eggNOG" id="KOG1242">
    <property type="taxonomic scope" value="Eukaryota"/>
</dbReference>
<evidence type="ECO:0000256" key="8">
    <source>
        <dbReference type="ARBA" id="ARBA00022801"/>
    </source>
</evidence>
<dbReference type="InterPro" id="IPR015688">
    <property type="entry name" value="eEF3_ABC2_chromodomain-like"/>
</dbReference>
<dbReference type="CDD" id="cd18626">
    <property type="entry name" value="CD_eEF3"/>
    <property type="match status" value="1"/>
</dbReference>
<evidence type="ECO:0000256" key="2">
    <source>
        <dbReference type="ARBA" id="ARBA00004815"/>
    </source>
</evidence>
<dbReference type="Pfam" id="PF24984">
    <property type="entry name" value="HEAT_EF3_GNC1"/>
    <property type="match status" value="1"/>
</dbReference>
<evidence type="ECO:0000256" key="4">
    <source>
        <dbReference type="ARBA" id="ARBA00022490"/>
    </source>
</evidence>
<dbReference type="GO" id="GO:0003746">
    <property type="term" value="F:translation elongation factor activity"/>
    <property type="evidence" value="ECO:0007669"/>
    <property type="project" value="UniProtKB-KW"/>
</dbReference>
<dbReference type="Gene3D" id="3.40.50.300">
    <property type="entry name" value="P-loop containing nucleotide triphosphate hydrolases"/>
    <property type="match status" value="2"/>
</dbReference>
<proteinExistence type="inferred from homology"/>
<dbReference type="KEGG" id="bpg:Bathy05g04000"/>
<dbReference type="InterPro" id="IPR050611">
    <property type="entry name" value="ABCF"/>
</dbReference>
<feature type="domain" description="ABC transporter" evidence="14">
    <location>
        <begin position="361"/>
        <end position="580"/>
    </location>
</feature>
<accession>K8EEV1</accession>
<evidence type="ECO:0000259" key="14">
    <source>
        <dbReference type="PROSITE" id="PS50893"/>
    </source>
</evidence>
<dbReference type="Gene3D" id="2.40.50.990">
    <property type="match status" value="1"/>
</dbReference>
<dbReference type="OrthoDB" id="2110130at2759"/>
<comment type="similarity">
    <text evidence="3">Belongs to the ABC transporter superfamily. ABCF family. EF3 subfamily.</text>
</comment>